<dbReference type="PANTHER" id="PTHR37574">
    <property type="entry name" value="LIPASE B"/>
    <property type="match status" value="1"/>
</dbReference>
<dbReference type="InterPro" id="IPR053228">
    <property type="entry name" value="Stereospecific_Lipase"/>
</dbReference>
<organism evidence="2 3">
    <name type="scientific">Corynebacterium nuruki</name>
    <dbReference type="NCBI Taxonomy" id="1032851"/>
    <lineage>
        <taxon>Bacteria</taxon>
        <taxon>Bacillati</taxon>
        <taxon>Actinomycetota</taxon>
        <taxon>Actinomycetes</taxon>
        <taxon>Mycobacteriales</taxon>
        <taxon>Corynebacteriaceae</taxon>
        <taxon>Corynebacterium</taxon>
    </lineage>
</organism>
<gene>
    <name evidence="2" type="ORF">DIW82_00385</name>
</gene>
<dbReference type="Pfam" id="PF12697">
    <property type="entry name" value="Abhydrolase_6"/>
    <property type="match status" value="1"/>
</dbReference>
<dbReference type="AlphaFoldDB" id="A0A3D4SXQ5"/>
<dbReference type="STRING" id="863239.GCA_000213935_02376"/>
<feature type="domain" description="AB hydrolase-1" evidence="1">
    <location>
        <begin position="80"/>
        <end position="158"/>
    </location>
</feature>
<evidence type="ECO:0000259" key="1">
    <source>
        <dbReference type="Pfam" id="PF12697"/>
    </source>
</evidence>
<evidence type="ECO:0000313" key="2">
    <source>
        <dbReference type="EMBL" id="HCT13280.1"/>
    </source>
</evidence>
<dbReference type="Gene3D" id="3.40.50.1820">
    <property type="entry name" value="alpha/beta hydrolase"/>
    <property type="match status" value="1"/>
</dbReference>
<protein>
    <submittedName>
        <fullName evidence="2">Triacylglycerol lipase</fullName>
    </submittedName>
</protein>
<dbReference type="Proteomes" id="UP000261739">
    <property type="component" value="Unassembled WGS sequence"/>
</dbReference>
<dbReference type="EMBL" id="DQID01000006">
    <property type="protein sequence ID" value="HCT13280.1"/>
    <property type="molecule type" value="Genomic_DNA"/>
</dbReference>
<dbReference type="InterPro" id="IPR000073">
    <property type="entry name" value="AB_hydrolase_1"/>
</dbReference>
<dbReference type="InterPro" id="IPR029058">
    <property type="entry name" value="AB_hydrolase_fold"/>
</dbReference>
<feature type="non-terminal residue" evidence="2">
    <location>
        <position position="306"/>
    </location>
</feature>
<name>A0A3D4SXQ5_9CORY</name>
<proteinExistence type="predicted"/>
<reference evidence="2 3" key="1">
    <citation type="journal article" date="2018" name="Nat. Biotechnol.">
        <title>A standardized bacterial taxonomy based on genome phylogeny substantially revises the tree of life.</title>
        <authorList>
            <person name="Parks D.H."/>
            <person name="Chuvochina M."/>
            <person name="Waite D.W."/>
            <person name="Rinke C."/>
            <person name="Skarshewski A."/>
            <person name="Chaumeil P.A."/>
            <person name="Hugenholtz P."/>
        </authorList>
    </citation>
    <scope>NUCLEOTIDE SEQUENCE [LARGE SCALE GENOMIC DNA]</scope>
    <source>
        <strain evidence="2">UBA11247</strain>
    </source>
</reference>
<dbReference type="GO" id="GO:0003824">
    <property type="term" value="F:catalytic activity"/>
    <property type="evidence" value="ECO:0007669"/>
    <property type="project" value="UniProtKB-ARBA"/>
</dbReference>
<dbReference type="SUPFAM" id="SSF53474">
    <property type="entry name" value="alpha/beta-Hydrolases"/>
    <property type="match status" value="1"/>
</dbReference>
<sequence length="306" mass="32476">MHIHRPGASSGRSPVSLLIALTAVPVLLAGAVALPAARADSPDAPVTAGEEWPPLTVDEADLDRSLDCHGDPAGSDRNTVLLLHGTTANASANWSWNWEPALAAEGRPYCTVDLPENGLQDIQVSAENVTHAIRTIHATSGRKVDIVGHSQGGMIGRWTTKWWPDTRDMVANMVGLGSSNNGSDMISLTCTVGCPDALRQQGSGSDFITTLNDDGATYPGIRYTTIATRFDEIVTPYDRAFLPSADNVTNITLQDQCPNEPVDHFLLAVSNPVWELANQALDGNPSPSVDPGACLKLMPGVDPARL</sequence>
<dbReference type="PANTHER" id="PTHR37574:SF1">
    <property type="entry name" value="LIPASE B"/>
    <property type="match status" value="1"/>
</dbReference>
<accession>A0A3D4SXQ5</accession>
<evidence type="ECO:0000313" key="3">
    <source>
        <dbReference type="Proteomes" id="UP000261739"/>
    </source>
</evidence>
<comment type="caution">
    <text evidence="2">The sequence shown here is derived from an EMBL/GenBank/DDBJ whole genome shotgun (WGS) entry which is preliminary data.</text>
</comment>